<evidence type="ECO:0000313" key="7">
    <source>
        <dbReference type="Proteomes" id="UP000028525"/>
    </source>
</evidence>
<comment type="catalytic activity">
    <reaction evidence="1 4">
        <text>a uridine in RNA = a pseudouridine in RNA</text>
        <dbReference type="Rhea" id="RHEA:48348"/>
        <dbReference type="Rhea" id="RHEA-COMP:12068"/>
        <dbReference type="Rhea" id="RHEA-COMP:12069"/>
        <dbReference type="ChEBI" id="CHEBI:65314"/>
        <dbReference type="ChEBI" id="CHEBI:65315"/>
    </reaction>
</comment>
<feature type="active site" evidence="3">
    <location>
        <position position="136"/>
    </location>
</feature>
<dbReference type="STRING" id="29354.IO98_05620"/>
<evidence type="ECO:0000259" key="5">
    <source>
        <dbReference type="Pfam" id="PF00849"/>
    </source>
</evidence>
<evidence type="ECO:0000256" key="1">
    <source>
        <dbReference type="ARBA" id="ARBA00000073"/>
    </source>
</evidence>
<dbReference type="PROSITE" id="PS01129">
    <property type="entry name" value="PSI_RLU"/>
    <property type="match status" value="1"/>
</dbReference>
<dbReference type="InterPro" id="IPR006225">
    <property type="entry name" value="PsdUridine_synth_RluC/D"/>
</dbReference>
<dbReference type="Pfam" id="PF00849">
    <property type="entry name" value="PseudoU_synth_2"/>
    <property type="match status" value="1"/>
</dbReference>
<dbReference type="EC" id="5.4.99.-" evidence="4"/>
<dbReference type="SUPFAM" id="SSF55120">
    <property type="entry name" value="Pseudouridine synthase"/>
    <property type="match status" value="1"/>
</dbReference>
<dbReference type="CDD" id="cd02869">
    <property type="entry name" value="PseudoU_synth_RluA_like"/>
    <property type="match status" value="1"/>
</dbReference>
<dbReference type="InterPro" id="IPR050188">
    <property type="entry name" value="RluA_PseudoU_synthase"/>
</dbReference>
<dbReference type="EMBL" id="JPME01000008">
    <property type="protein sequence ID" value="KEZ90868.1"/>
    <property type="molecule type" value="Genomic_DNA"/>
</dbReference>
<feature type="domain" description="Pseudouridine synthase RsuA/RluA-like" evidence="5">
    <location>
        <begin position="89"/>
        <end position="241"/>
    </location>
</feature>
<organism evidence="6 7">
    <name type="scientific">Lacrimispora celerecrescens</name>
    <dbReference type="NCBI Taxonomy" id="29354"/>
    <lineage>
        <taxon>Bacteria</taxon>
        <taxon>Bacillati</taxon>
        <taxon>Bacillota</taxon>
        <taxon>Clostridia</taxon>
        <taxon>Lachnospirales</taxon>
        <taxon>Lachnospiraceae</taxon>
        <taxon>Lacrimispora</taxon>
    </lineage>
</organism>
<gene>
    <name evidence="6" type="ORF">IO98_05620</name>
</gene>
<proteinExistence type="inferred from homology"/>
<evidence type="ECO:0000256" key="3">
    <source>
        <dbReference type="PIRSR" id="PIRSR606225-1"/>
    </source>
</evidence>
<dbReference type="PANTHER" id="PTHR21600:SF35">
    <property type="entry name" value="PSEUDOURIDINE SYNTHASE"/>
    <property type="match status" value="1"/>
</dbReference>
<dbReference type="GO" id="GO:0000455">
    <property type="term" value="P:enzyme-directed rRNA pseudouridine synthesis"/>
    <property type="evidence" value="ECO:0007669"/>
    <property type="project" value="TreeGrafter"/>
</dbReference>
<dbReference type="NCBIfam" id="TIGR00005">
    <property type="entry name" value="rluA_subfam"/>
    <property type="match status" value="1"/>
</dbReference>
<dbReference type="OrthoDB" id="9807829at2"/>
<dbReference type="Gene3D" id="3.30.2350.10">
    <property type="entry name" value="Pseudouridine synthase"/>
    <property type="match status" value="1"/>
</dbReference>
<keyword evidence="7" id="KW-1185">Reference proteome</keyword>
<accession>A0A084JPI4</accession>
<dbReference type="GO" id="GO:0003723">
    <property type="term" value="F:RNA binding"/>
    <property type="evidence" value="ECO:0007669"/>
    <property type="project" value="InterPro"/>
</dbReference>
<keyword evidence="4" id="KW-0413">Isomerase</keyword>
<dbReference type="InterPro" id="IPR006145">
    <property type="entry name" value="PsdUridine_synth_RsuA/RluA"/>
</dbReference>
<dbReference type="InterPro" id="IPR006224">
    <property type="entry name" value="PsdUridine_synth_RluA-like_CS"/>
</dbReference>
<reference evidence="6 7" key="1">
    <citation type="submission" date="2014-07" db="EMBL/GenBank/DDBJ databases">
        <title>Draft genome of Clostridium celerecrescens 152B isolated from sediments associated with methane hydrate from Krishna Godavari basin.</title>
        <authorList>
            <person name="Honkalas V.S."/>
            <person name="Dabir A.P."/>
            <person name="Arora P."/>
            <person name="Dhakephalkar P.K."/>
        </authorList>
    </citation>
    <scope>NUCLEOTIDE SEQUENCE [LARGE SCALE GENOMIC DNA]</scope>
    <source>
        <strain evidence="6 7">152B</strain>
    </source>
</reference>
<comment type="function">
    <text evidence="4">Responsible for synthesis of pseudouridine from uracil.</text>
</comment>
<protein>
    <recommendedName>
        <fullName evidence="4">Pseudouridine synthase</fullName>
        <ecNumber evidence="4">5.4.99.-</ecNumber>
    </recommendedName>
</protein>
<comment type="similarity">
    <text evidence="2 4">Belongs to the pseudouridine synthase RluA family.</text>
</comment>
<dbReference type="Proteomes" id="UP000028525">
    <property type="component" value="Unassembled WGS sequence"/>
</dbReference>
<dbReference type="RefSeq" id="WP_038278829.1">
    <property type="nucleotide sequence ID" value="NZ_JPME01000008.1"/>
</dbReference>
<comment type="caution">
    <text evidence="6">The sequence shown here is derived from an EMBL/GenBank/DDBJ whole genome shotgun (WGS) entry which is preliminary data.</text>
</comment>
<evidence type="ECO:0000313" key="6">
    <source>
        <dbReference type="EMBL" id="KEZ90868.1"/>
    </source>
</evidence>
<dbReference type="GO" id="GO:0140098">
    <property type="term" value="F:catalytic activity, acting on RNA"/>
    <property type="evidence" value="ECO:0007669"/>
    <property type="project" value="UniProtKB-ARBA"/>
</dbReference>
<name>A0A084JPI4_9FIRM</name>
<dbReference type="InterPro" id="IPR020103">
    <property type="entry name" value="PsdUridine_synth_cat_dom_sf"/>
</dbReference>
<dbReference type="PANTHER" id="PTHR21600">
    <property type="entry name" value="MITOCHONDRIAL RNA PSEUDOURIDINE SYNTHASE"/>
    <property type="match status" value="1"/>
</dbReference>
<dbReference type="AlphaFoldDB" id="A0A084JPI4"/>
<dbReference type="GO" id="GO:0009982">
    <property type="term" value="F:pseudouridine synthase activity"/>
    <property type="evidence" value="ECO:0007669"/>
    <property type="project" value="InterPro"/>
</dbReference>
<evidence type="ECO:0000256" key="2">
    <source>
        <dbReference type="ARBA" id="ARBA00010876"/>
    </source>
</evidence>
<evidence type="ECO:0000256" key="4">
    <source>
        <dbReference type="RuleBase" id="RU362028"/>
    </source>
</evidence>
<sequence length="307" mass="34966">MKMTMNYTITQTSEDMTVKQYLLNLGYSQSLLRQLRNRSDGITVGGEPVYTTRTLKPGDLLSVFICEEESSKNIVPTPMPIQIEYEDEHILVINKEAGVPIHPSQGNFDHTLANGIAYYFEEKNEAFIYRAINRLDRDTTGLLVVAKNPLSACILSDMVKKREIHRRYLAVVQGELPLEGTIDAPIARVEGSTIERCVDPIHGEEARTHYKRLYYDPVTGHSLAGLRLETGRTHQIRVHLKSIGHPLPGDFLYHPDYRYITRQALHSFRLDFLHPIKKEPLSFEAPLPGDMQFLGITSTEGLWDNDF</sequence>